<dbReference type="GO" id="GO:0035804">
    <property type="term" value="F:structural constituent of egg coat"/>
    <property type="evidence" value="ECO:0007669"/>
    <property type="project" value="UniProtKB-UniRule"/>
</dbReference>
<accession>A0A5J5CRW6</accession>
<evidence type="ECO:0000259" key="15">
    <source>
        <dbReference type="PROSITE" id="PS51034"/>
    </source>
</evidence>
<feature type="chain" id="PRO_5025711532" description="Zona pellucida sperm-binding protein 3" evidence="14">
    <location>
        <begin position="24"/>
        <end position="375"/>
    </location>
</feature>
<dbReference type="InterPro" id="IPR055355">
    <property type="entry name" value="ZP-C"/>
</dbReference>
<evidence type="ECO:0000256" key="5">
    <source>
        <dbReference type="ARBA" id="ARBA00022525"/>
    </source>
</evidence>
<dbReference type="Gene3D" id="2.60.40.3210">
    <property type="entry name" value="Zona pellucida, ZP-N domain"/>
    <property type="match status" value="1"/>
</dbReference>
<keyword evidence="7 14" id="KW-0165">Cleavage on pair of basic residues</keyword>
<evidence type="ECO:0000256" key="7">
    <source>
        <dbReference type="ARBA" id="ARBA00022685"/>
    </source>
</evidence>
<feature type="domain" description="ZP" evidence="15">
    <location>
        <begin position="66"/>
        <end position="327"/>
    </location>
</feature>
<comment type="subcellular location">
    <subcellularLocation>
        <location evidence="1">Secreted</location>
        <location evidence="1">Extracellular space</location>
        <location evidence="1">Extracellular matrix</location>
    </subcellularLocation>
    <subcellularLocation>
        <location evidence="14">Zona pellucida</location>
    </subcellularLocation>
    <subcellularLocation>
        <location evidence="14">Cell membrane</location>
        <topology evidence="14">Single-pass type I membrane protein</topology>
    </subcellularLocation>
</comment>
<dbReference type="InterPro" id="IPR001507">
    <property type="entry name" value="ZP_dom"/>
</dbReference>
<dbReference type="PROSITE" id="PS51034">
    <property type="entry name" value="ZP_2"/>
    <property type="match status" value="1"/>
</dbReference>
<proteinExistence type="inferred from homology"/>
<dbReference type="InterPro" id="IPR055356">
    <property type="entry name" value="ZP-N"/>
</dbReference>
<evidence type="ECO:0000256" key="8">
    <source>
        <dbReference type="ARBA" id="ARBA00022692"/>
    </source>
</evidence>
<dbReference type="GO" id="GO:0007339">
    <property type="term" value="P:binding of sperm to zona pellucida"/>
    <property type="evidence" value="ECO:0007669"/>
    <property type="project" value="UniProtKB-UniRule"/>
</dbReference>
<evidence type="ECO:0000256" key="11">
    <source>
        <dbReference type="ARBA" id="ARBA00023136"/>
    </source>
</evidence>
<dbReference type="SMART" id="SM00241">
    <property type="entry name" value="ZP"/>
    <property type="match status" value="1"/>
</dbReference>
<comment type="domain">
    <text evidence="14">The ZP domain is involved in the polymerization of the ZP proteins to form the zona pellucida.</text>
</comment>
<dbReference type="FunFam" id="2.60.40.4100:FF:000002">
    <property type="entry name" value="Zona pellucida sperm-binding protein 3"/>
    <property type="match status" value="1"/>
</dbReference>
<keyword evidence="11" id="KW-0472">Membrane</keyword>
<evidence type="ECO:0000256" key="1">
    <source>
        <dbReference type="ARBA" id="ARBA00004498"/>
    </source>
</evidence>
<dbReference type="AlphaFoldDB" id="A0A5J5CRW6"/>
<dbReference type="InterPro" id="IPR048290">
    <property type="entry name" value="ZP_chr"/>
</dbReference>
<dbReference type="OrthoDB" id="8880842at2759"/>
<reference evidence="16 17" key="1">
    <citation type="submission" date="2019-08" db="EMBL/GenBank/DDBJ databases">
        <title>A chromosome-level genome assembly, high-density linkage maps, and genome scans reveal the genomic architecture of hybrid incompatibilities underlying speciation via character displacement in darters (Percidae: Etheostominae).</title>
        <authorList>
            <person name="Moran R.L."/>
            <person name="Catchen J.M."/>
            <person name="Fuller R.C."/>
        </authorList>
    </citation>
    <scope>NUCLEOTIDE SEQUENCE [LARGE SCALE GENOMIC DNA]</scope>
    <source>
        <strain evidence="16">EspeVRDwgs_2016</strain>
        <tissue evidence="16">Muscle</tissue>
    </source>
</reference>
<keyword evidence="6 14" id="KW-0272">Extracellular matrix</keyword>
<dbReference type="PRINTS" id="PR00023">
    <property type="entry name" value="ZPELLUCIDA"/>
</dbReference>
<keyword evidence="13" id="KW-0325">Glycoprotein</keyword>
<dbReference type="GO" id="GO:0032190">
    <property type="term" value="F:acrosin binding"/>
    <property type="evidence" value="ECO:0007669"/>
    <property type="project" value="TreeGrafter"/>
</dbReference>
<comment type="caution">
    <text evidence="16">The sequence shown here is derived from an EMBL/GenBank/DDBJ whole genome shotgun (WGS) entry which is preliminary data.</text>
</comment>
<feature type="signal peptide" evidence="14">
    <location>
        <begin position="1"/>
        <end position="23"/>
    </location>
</feature>
<dbReference type="GO" id="GO:0005886">
    <property type="term" value="C:plasma membrane"/>
    <property type="evidence" value="ECO:0007669"/>
    <property type="project" value="UniProtKB-SubCell"/>
</dbReference>
<evidence type="ECO:0000256" key="13">
    <source>
        <dbReference type="ARBA" id="ARBA00023180"/>
    </source>
</evidence>
<comment type="function">
    <text evidence="14">Component of the zona pellucida, an extracellular matrix surrounding oocytes which mediates sperm binding, induction of the acrosome reaction and prevents post-fertilization polyspermy. The zona pellucida is composed of 3 to 4 glycoproteins, ZP1, ZP2, ZP3, and ZP4. ZP3 is essential for sperm binding and zona matrix formation.</text>
</comment>
<evidence type="ECO:0000256" key="9">
    <source>
        <dbReference type="ARBA" id="ARBA00022729"/>
    </source>
</evidence>
<evidence type="ECO:0000313" key="17">
    <source>
        <dbReference type="Proteomes" id="UP000327493"/>
    </source>
</evidence>
<dbReference type="GO" id="GO:0035803">
    <property type="term" value="P:egg coat formation"/>
    <property type="evidence" value="ECO:0007669"/>
    <property type="project" value="UniProtKB-UniRule"/>
</dbReference>
<dbReference type="Pfam" id="PF23344">
    <property type="entry name" value="ZP-N"/>
    <property type="match status" value="1"/>
</dbReference>
<keyword evidence="8" id="KW-0812">Transmembrane</keyword>
<evidence type="ECO:0000256" key="2">
    <source>
        <dbReference type="ARBA" id="ARBA00006735"/>
    </source>
</evidence>
<keyword evidence="17" id="KW-1185">Reference proteome</keyword>
<evidence type="ECO:0000256" key="14">
    <source>
        <dbReference type="RuleBase" id="RU367066"/>
    </source>
</evidence>
<sequence length="375" mass="41042">MLTPGHSVSLALLILFAFGVADAIRSLKDGPMIDAEGREYKSAALRTDAESLGEQQVTQGSTVHVQCKEASMVIVVKADLYKNGRLISPGELFLGGAKHSQSSQCRVAAVGDSEYIIEAPLQDCGSKLIISKDSVIYTNKLIISPAGSYPGLTRMNHAVPVSCHYKRTNIVSSNTQQPSLISISAKHSTPAFSLKLMTDDWTTETFSRVFYIGDLLHLEASYTGPDSGQRQLFIDSCVATLSPDATSIPRYYLIENHGCLIDATEENSNALFQPRKRASSLQLQLDVLLFHQDSRNTIFITCHLKATSEMWKSSPINKACNYVHSRWINEDGSDVCRCCDSTCSPNESKNLRQLIPKDVACGTVTLGPLMVFPSK</sequence>
<evidence type="ECO:0000256" key="4">
    <source>
        <dbReference type="ARBA" id="ARBA00022475"/>
    </source>
</evidence>
<dbReference type="FunFam" id="2.60.40.3210:FF:000001">
    <property type="entry name" value="Zona pellucida sperm-binding protein 3"/>
    <property type="match status" value="1"/>
</dbReference>
<dbReference type="Pfam" id="PF00100">
    <property type="entry name" value="Zona_pellucida"/>
    <property type="match status" value="1"/>
</dbReference>
<dbReference type="PANTHER" id="PTHR11576:SF2">
    <property type="entry name" value="ZONA PELLUCIDA SPERM-BINDING PROTEIN 3"/>
    <property type="match status" value="1"/>
</dbReference>
<keyword evidence="5 14" id="KW-0964">Secreted</keyword>
<dbReference type="InterPro" id="IPR042235">
    <property type="entry name" value="ZP-C_dom"/>
</dbReference>
<name>A0A5J5CRW6_9PERO</name>
<protein>
    <recommendedName>
        <fullName evidence="3 14">Zona pellucida sperm-binding protein 3</fullName>
    </recommendedName>
</protein>
<dbReference type="Gene3D" id="2.60.40.4100">
    <property type="entry name" value="Zona pellucida, ZP-C domain"/>
    <property type="match status" value="1"/>
</dbReference>
<evidence type="ECO:0000256" key="3">
    <source>
        <dbReference type="ARBA" id="ARBA00017980"/>
    </source>
</evidence>
<dbReference type="PANTHER" id="PTHR11576">
    <property type="entry name" value="ZONA PELLUCIDA SPERM-BINDING PROTEIN 3"/>
    <property type="match status" value="1"/>
</dbReference>
<gene>
    <name evidence="16" type="ORF">FQN60_003712</name>
</gene>
<comment type="PTM">
    <text evidence="14">Proteolytically cleaved before the transmembrane segment to yield the secreted ectodomain incorporated in the zona pellucida.</text>
</comment>
<dbReference type="Proteomes" id="UP000327493">
    <property type="component" value="Chromosome 15"/>
</dbReference>
<evidence type="ECO:0000256" key="12">
    <source>
        <dbReference type="ARBA" id="ARBA00023157"/>
    </source>
</evidence>
<keyword evidence="10" id="KW-1133">Transmembrane helix</keyword>
<keyword evidence="9 14" id="KW-0732">Signal</keyword>
<evidence type="ECO:0000256" key="10">
    <source>
        <dbReference type="ARBA" id="ARBA00022989"/>
    </source>
</evidence>
<dbReference type="GO" id="GO:2000344">
    <property type="term" value="P:positive regulation of acrosome reaction"/>
    <property type="evidence" value="ECO:0007669"/>
    <property type="project" value="UniProtKB-UniRule"/>
</dbReference>
<evidence type="ECO:0000256" key="6">
    <source>
        <dbReference type="ARBA" id="ARBA00022530"/>
    </source>
</evidence>
<keyword evidence="12 14" id="KW-1015">Disulfide bond</keyword>
<dbReference type="GO" id="GO:0035805">
    <property type="term" value="C:egg coat"/>
    <property type="evidence" value="ECO:0007669"/>
    <property type="project" value="UniProtKB-SubCell"/>
</dbReference>
<evidence type="ECO:0000313" key="16">
    <source>
        <dbReference type="EMBL" id="KAA8585018.1"/>
    </source>
</evidence>
<comment type="similarity">
    <text evidence="2 14">Belongs to the ZP domain family. ZPC subfamily.</text>
</comment>
<keyword evidence="4 14" id="KW-1003">Cell membrane</keyword>
<dbReference type="EMBL" id="VOFY01000015">
    <property type="protein sequence ID" value="KAA8585018.1"/>
    <property type="molecule type" value="Genomic_DNA"/>
</dbReference>
<organism evidence="16 17">
    <name type="scientific">Etheostoma spectabile</name>
    <name type="common">orangethroat darter</name>
    <dbReference type="NCBI Taxonomy" id="54343"/>
    <lineage>
        <taxon>Eukaryota</taxon>
        <taxon>Metazoa</taxon>
        <taxon>Chordata</taxon>
        <taxon>Craniata</taxon>
        <taxon>Vertebrata</taxon>
        <taxon>Euteleostomi</taxon>
        <taxon>Actinopterygii</taxon>
        <taxon>Neopterygii</taxon>
        <taxon>Teleostei</taxon>
        <taxon>Neoteleostei</taxon>
        <taxon>Acanthomorphata</taxon>
        <taxon>Eupercaria</taxon>
        <taxon>Perciformes</taxon>
        <taxon>Percoidei</taxon>
        <taxon>Percidae</taxon>
        <taxon>Etheostomatinae</taxon>
        <taxon>Etheostoma</taxon>
    </lineage>
</organism>